<dbReference type="EMBL" id="JABCRI010000023">
    <property type="protein sequence ID" value="KAF8378070.1"/>
    <property type="molecule type" value="Genomic_DNA"/>
</dbReference>
<evidence type="ECO:0000313" key="1">
    <source>
        <dbReference type="EMBL" id="KAF8378070.1"/>
    </source>
</evidence>
<sequence>MKVLIGRAKEEKGAKKGRALAQEVTTNKLHMQNPHGPALFNNLKKYYSKAPPVELCVQAGSSVIPELDEVDLVA</sequence>
<reference evidence="1 2" key="1">
    <citation type="submission" date="2020-04" db="EMBL/GenBank/DDBJ databases">
        <title>Plant Genome Project.</title>
        <authorList>
            <person name="Zhang R.-G."/>
        </authorList>
    </citation>
    <scope>NUCLEOTIDE SEQUENCE [LARGE SCALE GENOMIC DNA]</scope>
    <source>
        <strain evidence="1">YNK0</strain>
        <tissue evidence="1">Leaf</tissue>
    </source>
</reference>
<organism evidence="1 2">
    <name type="scientific">Tetracentron sinense</name>
    <name type="common">Spur-leaf</name>
    <dbReference type="NCBI Taxonomy" id="13715"/>
    <lineage>
        <taxon>Eukaryota</taxon>
        <taxon>Viridiplantae</taxon>
        <taxon>Streptophyta</taxon>
        <taxon>Embryophyta</taxon>
        <taxon>Tracheophyta</taxon>
        <taxon>Spermatophyta</taxon>
        <taxon>Magnoliopsida</taxon>
        <taxon>Trochodendrales</taxon>
        <taxon>Trochodendraceae</taxon>
        <taxon>Tetracentron</taxon>
    </lineage>
</organism>
<evidence type="ECO:0000313" key="2">
    <source>
        <dbReference type="Proteomes" id="UP000655225"/>
    </source>
</evidence>
<comment type="caution">
    <text evidence="1">The sequence shown here is derived from an EMBL/GenBank/DDBJ whole genome shotgun (WGS) entry which is preliminary data.</text>
</comment>
<proteinExistence type="predicted"/>
<protein>
    <submittedName>
        <fullName evidence="1">Uncharacterized protein</fullName>
    </submittedName>
</protein>
<keyword evidence="2" id="KW-1185">Reference proteome</keyword>
<gene>
    <name evidence="1" type="ORF">HHK36_029405</name>
</gene>
<dbReference type="Proteomes" id="UP000655225">
    <property type="component" value="Unassembled WGS sequence"/>
</dbReference>
<name>A0A835CZQ3_TETSI</name>
<accession>A0A835CZQ3</accession>
<dbReference type="AlphaFoldDB" id="A0A835CZQ3"/>